<protein>
    <recommendedName>
        <fullName evidence="3">Cupin domain-containing protein</fullName>
    </recommendedName>
</protein>
<dbReference type="EMBL" id="QQZY01000001">
    <property type="protein sequence ID" value="RDI75895.1"/>
    <property type="molecule type" value="Genomic_DNA"/>
</dbReference>
<evidence type="ECO:0008006" key="3">
    <source>
        <dbReference type="Google" id="ProtNLM"/>
    </source>
</evidence>
<dbReference type="Proteomes" id="UP000254134">
    <property type="component" value="Unassembled WGS sequence"/>
</dbReference>
<proteinExistence type="predicted"/>
<keyword evidence="2" id="KW-1185">Reference proteome</keyword>
<organism evidence="1 2">
    <name type="scientific">Gaiella occulta</name>
    <dbReference type="NCBI Taxonomy" id="1002870"/>
    <lineage>
        <taxon>Bacteria</taxon>
        <taxon>Bacillati</taxon>
        <taxon>Actinomycetota</taxon>
        <taxon>Thermoleophilia</taxon>
        <taxon>Gaiellales</taxon>
        <taxon>Gaiellaceae</taxon>
        <taxon>Gaiella</taxon>
    </lineage>
</organism>
<evidence type="ECO:0000313" key="1">
    <source>
        <dbReference type="EMBL" id="RDI75895.1"/>
    </source>
</evidence>
<evidence type="ECO:0000313" key="2">
    <source>
        <dbReference type="Proteomes" id="UP000254134"/>
    </source>
</evidence>
<dbReference type="RefSeq" id="WP_114794772.1">
    <property type="nucleotide sequence ID" value="NZ_QQZY01000001.1"/>
</dbReference>
<reference evidence="1 2" key="1">
    <citation type="submission" date="2018-07" db="EMBL/GenBank/DDBJ databases">
        <title>High-quality-draft genome sequence of Gaiella occulta.</title>
        <authorList>
            <person name="Severino R."/>
            <person name="Froufe H.J.C."/>
            <person name="Rainey F.A."/>
            <person name="Barroso C."/>
            <person name="Albuquerque L."/>
            <person name="Lobo-Da-Cunha A."/>
            <person name="Da Costa M.S."/>
            <person name="Egas C."/>
        </authorList>
    </citation>
    <scope>NUCLEOTIDE SEQUENCE [LARGE SCALE GENOMIC DNA]</scope>
    <source>
        <strain evidence="1 2">F2-233</strain>
    </source>
</reference>
<name>A0A7M2Z1I4_9ACTN</name>
<reference evidence="2" key="2">
    <citation type="journal article" date="2019" name="MicrobiologyOpen">
        <title>High-quality draft genome sequence of Gaiella occulta isolated from a 150 meter deep mineral water borehole and comparison with the genome sequences of other deep-branching lineages of the phylum Actinobacteria.</title>
        <authorList>
            <person name="Severino R."/>
            <person name="Froufe H.J.C."/>
            <person name="Barroso C."/>
            <person name="Albuquerque L."/>
            <person name="Lobo-da-Cunha A."/>
            <person name="da Costa M.S."/>
            <person name="Egas C."/>
        </authorList>
    </citation>
    <scope>NUCLEOTIDE SEQUENCE [LARGE SCALE GENOMIC DNA]</scope>
    <source>
        <strain evidence="2">F2-233</strain>
    </source>
</reference>
<comment type="caution">
    <text evidence="1">The sequence shown here is derived from an EMBL/GenBank/DDBJ whole genome shotgun (WGS) entry which is preliminary data.</text>
</comment>
<accession>A0A7M2Z1I4</accession>
<dbReference type="AlphaFoldDB" id="A0A7M2Z1I4"/>
<sequence>MAHAGRDDLPVREIAPGYSSRFADWDGMTVGFEFAPAGMDASTMLDGLPDGRCHAPHWGVLLSGHILVDYGDRQEEIVGGQAYYVEPGHRISFLEDSEAVEFTPTADLEKTFEIVRRNAAAAAGGAA</sequence>
<gene>
    <name evidence="1" type="ORF">Gocc_0314</name>
</gene>